<evidence type="ECO:0000259" key="7">
    <source>
        <dbReference type="PROSITE" id="PS50016"/>
    </source>
</evidence>
<evidence type="ECO:0000313" key="9">
    <source>
        <dbReference type="Proteomes" id="UP000188268"/>
    </source>
</evidence>
<dbReference type="InterPro" id="IPR013083">
    <property type="entry name" value="Znf_RING/FYVE/PHD"/>
</dbReference>
<organism evidence="8 9">
    <name type="scientific">Corchorus capsularis</name>
    <name type="common">Jute</name>
    <dbReference type="NCBI Taxonomy" id="210143"/>
    <lineage>
        <taxon>Eukaryota</taxon>
        <taxon>Viridiplantae</taxon>
        <taxon>Streptophyta</taxon>
        <taxon>Embryophyta</taxon>
        <taxon>Tracheophyta</taxon>
        <taxon>Spermatophyta</taxon>
        <taxon>Magnoliopsida</taxon>
        <taxon>eudicotyledons</taxon>
        <taxon>Gunneridae</taxon>
        <taxon>Pentapetalae</taxon>
        <taxon>rosids</taxon>
        <taxon>malvids</taxon>
        <taxon>Malvales</taxon>
        <taxon>Malvaceae</taxon>
        <taxon>Grewioideae</taxon>
        <taxon>Apeibeae</taxon>
        <taxon>Corchorus</taxon>
    </lineage>
</organism>
<dbReference type="InterPro" id="IPR059153">
    <property type="entry name" value="NSD_PHD-1st"/>
</dbReference>
<dbReference type="Gene3D" id="3.30.40.10">
    <property type="entry name" value="Zinc/RING finger domain, C3HC4 (zinc finger)"/>
    <property type="match status" value="1"/>
</dbReference>
<keyword evidence="9" id="KW-1185">Reference proteome</keyword>
<dbReference type="STRING" id="210143.A0A1R3H284"/>
<dbReference type="Pfam" id="PF16135">
    <property type="entry name" value="TDBD"/>
    <property type="match status" value="1"/>
</dbReference>
<evidence type="ECO:0000313" key="8">
    <source>
        <dbReference type="EMBL" id="OMO64454.1"/>
    </source>
</evidence>
<evidence type="ECO:0000256" key="3">
    <source>
        <dbReference type="ARBA" id="ARBA00022771"/>
    </source>
</evidence>
<dbReference type="GO" id="GO:0003714">
    <property type="term" value="F:transcription corepressor activity"/>
    <property type="evidence" value="ECO:0007669"/>
    <property type="project" value="InterPro"/>
</dbReference>
<dbReference type="GO" id="GO:0005634">
    <property type="term" value="C:nucleus"/>
    <property type="evidence" value="ECO:0007669"/>
    <property type="project" value="UniProtKB-SubCell"/>
</dbReference>
<feature type="domain" description="PHD-type" evidence="7">
    <location>
        <begin position="156"/>
        <end position="201"/>
    </location>
</feature>
<keyword evidence="3 6" id="KW-0863">Zinc-finger</keyword>
<dbReference type="EMBL" id="AWWV01012803">
    <property type="protein sequence ID" value="OMO64454.1"/>
    <property type="molecule type" value="Genomic_DNA"/>
</dbReference>
<dbReference type="InterPro" id="IPR019786">
    <property type="entry name" value="Zinc_finger_PHD-type_CS"/>
</dbReference>
<keyword evidence="4" id="KW-0862">Zinc</keyword>
<dbReference type="SMART" id="SM00249">
    <property type="entry name" value="PHD"/>
    <property type="match status" value="1"/>
</dbReference>
<dbReference type="Gene3D" id="3.40.630.30">
    <property type="match status" value="1"/>
</dbReference>
<evidence type="ECO:0000256" key="1">
    <source>
        <dbReference type="ARBA" id="ARBA00004123"/>
    </source>
</evidence>
<dbReference type="InterPro" id="IPR042163">
    <property type="entry name" value="PHF12"/>
</dbReference>
<dbReference type="OMA" id="EACSICC"/>
<evidence type="ECO:0000256" key="5">
    <source>
        <dbReference type="ARBA" id="ARBA00023242"/>
    </source>
</evidence>
<proteinExistence type="predicted"/>
<comment type="subcellular location">
    <subcellularLocation>
        <location evidence="1">Nucleus</location>
    </subcellularLocation>
</comment>
<dbReference type="InterPro" id="IPR032308">
    <property type="entry name" value="TDBD"/>
</dbReference>
<dbReference type="InterPro" id="IPR016181">
    <property type="entry name" value="Acyl_CoA_acyltransferase"/>
</dbReference>
<accession>A0A1R3H284</accession>
<evidence type="ECO:0000256" key="6">
    <source>
        <dbReference type="PROSITE-ProRule" id="PRU00146"/>
    </source>
</evidence>
<evidence type="ECO:0000256" key="2">
    <source>
        <dbReference type="ARBA" id="ARBA00022723"/>
    </source>
</evidence>
<dbReference type="SUPFAM" id="SSF55729">
    <property type="entry name" value="Acyl-CoA N-acyltransferases (Nat)"/>
    <property type="match status" value="1"/>
</dbReference>
<dbReference type="CDD" id="cd04301">
    <property type="entry name" value="NAT_SF"/>
    <property type="match status" value="1"/>
</dbReference>
<gene>
    <name evidence="8" type="ORF">CCACVL1_21731</name>
</gene>
<dbReference type="AlphaFoldDB" id="A0A1R3H284"/>
<dbReference type="InterPro" id="IPR056511">
    <property type="entry name" value="IDM1_C"/>
</dbReference>
<dbReference type="Pfam" id="PF23011">
    <property type="entry name" value="PHD-1st_NSD"/>
    <property type="match status" value="1"/>
</dbReference>
<dbReference type="Pfam" id="PF23209">
    <property type="entry name" value="IDM1_C"/>
    <property type="match status" value="1"/>
</dbReference>
<dbReference type="InterPro" id="IPR001965">
    <property type="entry name" value="Znf_PHD"/>
</dbReference>
<dbReference type="SUPFAM" id="SSF57903">
    <property type="entry name" value="FYVE/PHD zinc finger"/>
    <property type="match status" value="1"/>
</dbReference>
<dbReference type="PANTHER" id="PTHR46309">
    <property type="entry name" value="PHD FINGER PROTEIN 12"/>
    <property type="match status" value="1"/>
</dbReference>
<dbReference type="PROSITE" id="PS01359">
    <property type="entry name" value="ZF_PHD_1"/>
    <property type="match status" value="1"/>
</dbReference>
<keyword evidence="5" id="KW-0539">Nucleus</keyword>
<comment type="caution">
    <text evidence="8">The sequence shown here is derived from an EMBL/GenBank/DDBJ whole genome shotgun (WGS) entry which is preliminary data.</text>
</comment>
<dbReference type="InterPro" id="IPR019787">
    <property type="entry name" value="Znf_PHD-finger"/>
</dbReference>
<dbReference type="CDD" id="cd15532">
    <property type="entry name" value="PHD2_CHD_II"/>
    <property type="match status" value="1"/>
</dbReference>
<protein>
    <submittedName>
        <fullName evidence="8">Zinc finger, PHD-type</fullName>
    </submittedName>
</protein>
<dbReference type="PROSITE" id="PS50016">
    <property type="entry name" value="ZF_PHD_2"/>
    <property type="match status" value="1"/>
</dbReference>
<evidence type="ECO:0000256" key="4">
    <source>
        <dbReference type="ARBA" id="ARBA00022833"/>
    </source>
</evidence>
<name>A0A1R3H284_COCAP</name>
<dbReference type="OrthoDB" id="1903104at2759"/>
<reference evidence="8 9" key="1">
    <citation type="submission" date="2013-09" db="EMBL/GenBank/DDBJ databases">
        <title>Corchorus capsularis genome sequencing.</title>
        <authorList>
            <person name="Alam M."/>
            <person name="Haque M.S."/>
            <person name="Islam M.S."/>
            <person name="Emdad E.M."/>
            <person name="Islam M.M."/>
            <person name="Ahmed B."/>
            <person name="Halim A."/>
            <person name="Hossen Q.M.M."/>
            <person name="Hossain M.Z."/>
            <person name="Ahmed R."/>
            <person name="Khan M.M."/>
            <person name="Islam R."/>
            <person name="Rashid M.M."/>
            <person name="Khan S.A."/>
            <person name="Rahman M.S."/>
            <person name="Alam M."/>
        </authorList>
    </citation>
    <scope>NUCLEOTIDE SEQUENCE [LARGE SCALE GENOMIC DNA]</scope>
    <source>
        <strain evidence="9">cv. CVL-1</strain>
        <tissue evidence="8">Whole seedling</tissue>
    </source>
</reference>
<sequence length="365" mass="40536">MMIVPVDSGREAVLRWSQEATSAAEKRVREGPVSSSSNRQPKTILTWLLDNNVVPELEKVFYRGKQGNPNPLTKGRITREGIQCDCCSIVFGLTTFETHAGSGNHRPTANIILDDGSGRSLTKLQKEVQASKIKSFKVESPKSVKQHNLFQEDETDSVCSVCHYGGELVCCDGCPSAFHVNCLGLHQVPDGDWFCPSCSCGVCGTREPIQVGNNLTWTLLKSDSSAENHIKLSVAIEVMHECFERSKDVFTRNDLVEDVIFSRGSELKRVNFKGFYTVVVEENDDMVTVANVRVHGNRVAEMPLIATRFKHRRRGMCRVLVDKLEEVLKGLGVEKFVLPAVPSAIGTWINNFLDFAGTTMCQKLL</sequence>
<dbReference type="InterPro" id="IPR011011">
    <property type="entry name" value="Znf_FYVE_PHD"/>
</dbReference>
<dbReference type="GO" id="GO:0008270">
    <property type="term" value="F:zinc ion binding"/>
    <property type="evidence" value="ECO:0007669"/>
    <property type="project" value="UniProtKB-KW"/>
</dbReference>
<keyword evidence="2" id="KW-0479">Metal-binding</keyword>
<dbReference type="Gramene" id="OMO64454">
    <property type="protein sequence ID" value="OMO64454"/>
    <property type="gene ID" value="CCACVL1_21731"/>
</dbReference>
<dbReference type="GO" id="GO:0006357">
    <property type="term" value="P:regulation of transcription by RNA polymerase II"/>
    <property type="evidence" value="ECO:0007669"/>
    <property type="project" value="TreeGrafter"/>
</dbReference>
<dbReference type="Proteomes" id="UP000188268">
    <property type="component" value="Unassembled WGS sequence"/>
</dbReference>
<dbReference type="PANTHER" id="PTHR46309:SF12">
    <property type="entry name" value="GB|AAC80581.1"/>
    <property type="match status" value="1"/>
</dbReference>